<comment type="similarity">
    <text evidence="1">Belongs to the AHA1 family.</text>
</comment>
<dbReference type="CDD" id="cd07814">
    <property type="entry name" value="SRPBCC_CalC_Aha1-like"/>
    <property type="match status" value="1"/>
</dbReference>
<dbReference type="InterPro" id="IPR023393">
    <property type="entry name" value="START-like_dom_sf"/>
</dbReference>
<comment type="caution">
    <text evidence="4">The sequence shown here is derived from an EMBL/GenBank/DDBJ whole genome shotgun (WGS) entry which is preliminary data.</text>
</comment>
<feature type="signal peptide" evidence="2">
    <location>
        <begin position="1"/>
        <end position="24"/>
    </location>
</feature>
<gene>
    <name evidence="4" type="ORF">ACFPT7_01700</name>
</gene>
<organism evidence="4 5">
    <name type="scientific">Acidicapsa dinghuensis</name>
    <dbReference type="NCBI Taxonomy" id="2218256"/>
    <lineage>
        <taxon>Bacteria</taxon>
        <taxon>Pseudomonadati</taxon>
        <taxon>Acidobacteriota</taxon>
        <taxon>Terriglobia</taxon>
        <taxon>Terriglobales</taxon>
        <taxon>Acidobacteriaceae</taxon>
        <taxon>Acidicapsa</taxon>
    </lineage>
</organism>
<dbReference type="SUPFAM" id="SSF55961">
    <property type="entry name" value="Bet v1-like"/>
    <property type="match status" value="1"/>
</dbReference>
<evidence type="ECO:0000256" key="2">
    <source>
        <dbReference type="SAM" id="SignalP"/>
    </source>
</evidence>
<keyword evidence="2" id="KW-0732">Signal</keyword>
<dbReference type="InterPro" id="IPR013538">
    <property type="entry name" value="ASHA1/2-like_C"/>
</dbReference>
<sequence length="186" mass="20177">MHVKNWILGFAVASATLTPLAVFAGPDRPEPAAEKALVIEISVPAPLSDVWHAFSTSDGLSTWLTPGAVVDLRPGGEWTAHFPGGKTGGGTIVSFISEKEIVLAALAPEAFPTVRVERMRAKFEFRANGSSTVVRLTETGWKSGPEWDKAYEYLTVGNAQLMATLHKRFLNGPIDWKKEWGDDASQ</sequence>
<evidence type="ECO:0000259" key="3">
    <source>
        <dbReference type="Pfam" id="PF08327"/>
    </source>
</evidence>
<evidence type="ECO:0000256" key="1">
    <source>
        <dbReference type="ARBA" id="ARBA00006817"/>
    </source>
</evidence>
<dbReference type="RefSeq" id="WP_263334669.1">
    <property type="nucleotide sequence ID" value="NZ_JAGSYH010000002.1"/>
</dbReference>
<name>A0ABW1EAS2_9BACT</name>
<dbReference type="Pfam" id="PF08327">
    <property type="entry name" value="AHSA1"/>
    <property type="match status" value="1"/>
</dbReference>
<keyword evidence="5" id="KW-1185">Reference proteome</keyword>
<dbReference type="EMBL" id="JBHSPH010000001">
    <property type="protein sequence ID" value="MFC5861001.1"/>
    <property type="molecule type" value="Genomic_DNA"/>
</dbReference>
<evidence type="ECO:0000313" key="4">
    <source>
        <dbReference type="EMBL" id="MFC5861001.1"/>
    </source>
</evidence>
<dbReference type="Proteomes" id="UP001596091">
    <property type="component" value="Unassembled WGS sequence"/>
</dbReference>
<proteinExistence type="inferred from homology"/>
<protein>
    <submittedName>
        <fullName evidence="4">SRPBCC domain-containing protein</fullName>
    </submittedName>
</protein>
<accession>A0ABW1EAS2</accession>
<evidence type="ECO:0000313" key="5">
    <source>
        <dbReference type="Proteomes" id="UP001596091"/>
    </source>
</evidence>
<dbReference type="Gene3D" id="3.30.530.20">
    <property type="match status" value="1"/>
</dbReference>
<feature type="chain" id="PRO_5046596360" evidence="2">
    <location>
        <begin position="25"/>
        <end position="186"/>
    </location>
</feature>
<feature type="domain" description="Activator of Hsp90 ATPase homologue 1/2-like C-terminal" evidence="3">
    <location>
        <begin position="45"/>
        <end position="152"/>
    </location>
</feature>
<reference evidence="5" key="1">
    <citation type="journal article" date="2019" name="Int. J. Syst. Evol. Microbiol.">
        <title>The Global Catalogue of Microorganisms (GCM) 10K type strain sequencing project: providing services to taxonomists for standard genome sequencing and annotation.</title>
        <authorList>
            <consortium name="The Broad Institute Genomics Platform"/>
            <consortium name="The Broad Institute Genome Sequencing Center for Infectious Disease"/>
            <person name="Wu L."/>
            <person name="Ma J."/>
        </authorList>
    </citation>
    <scope>NUCLEOTIDE SEQUENCE [LARGE SCALE GENOMIC DNA]</scope>
    <source>
        <strain evidence="5">JCM 4087</strain>
    </source>
</reference>